<dbReference type="EMBL" id="FTNK01000004">
    <property type="protein sequence ID" value="SIQ85872.1"/>
    <property type="molecule type" value="Genomic_DNA"/>
</dbReference>
<keyword evidence="2" id="KW-1185">Reference proteome</keyword>
<gene>
    <name evidence="1" type="ORF">SAMN05421578_104371</name>
</gene>
<evidence type="ECO:0000313" key="2">
    <source>
        <dbReference type="Proteomes" id="UP000186666"/>
    </source>
</evidence>
<comment type="caution">
    <text evidence="1">The sequence shown here is derived from an EMBL/GenBank/DDBJ whole genome shotgun (WGS) entry which is preliminary data.</text>
</comment>
<sequence>MHSMYKRGISIILAMLMVVGGLNGLFVGGGKAFAAGGFDVQQHAEK</sequence>
<organism evidence="1 2">
    <name type="scientific">Paenibacillus macquariensis</name>
    <dbReference type="NCBI Taxonomy" id="948756"/>
    <lineage>
        <taxon>Bacteria</taxon>
        <taxon>Bacillati</taxon>
        <taxon>Bacillota</taxon>
        <taxon>Bacilli</taxon>
        <taxon>Bacillales</taxon>
        <taxon>Paenibacillaceae</taxon>
        <taxon>Paenibacillus</taxon>
    </lineage>
</organism>
<evidence type="ECO:0000313" key="1">
    <source>
        <dbReference type="EMBL" id="SIQ85872.1"/>
    </source>
</evidence>
<name>A0ABY1JVN8_9BACL</name>
<protein>
    <submittedName>
        <fullName evidence="1">Uncharacterized protein</fullName>
    </submittedName>
</protein>
<dbReference type="Proteomes" id="UP000186666">
    <property type="component" value="Unassembled WGS sequence"/>
</dbReference>
<proteinExistence type="predicted"/>
<accession>A0ABY1JVN8</accession>
<reference evidence="1 2" key="1">
    <citation type="submission" date="2017-01" db="EMBL/GenBank/DDBJ databases">
        <authorList>
            <person name="Varghese N."/>
            <person name="Submissions S."/>
        </authorList>
    </citation>
    <scope>NUCLEOTIDE SEQUENCE [LARGE SCALE GENOMIC DNA]</scope>
    <source>
        <strain evidence="1 2">ATCC 23464</strain>
    </source>
</reference>
<dbReference type="RefSeq" id="WP_156510125.1">
    <property type="nucleotide sequence ID" value="NZ_FTNK01000004.1"/>
</dbReference>